<dbReference type="AlphaFoldDB" id="A0A7C5NUK7"/>
<dbReference type="InterPro" id="IPR001387">
    <property type="entry name" value="Cro/C1-type_HTH"/>
</dbReference>
<sequence>MEKEFGEILREMRLKAGIGLRELARLIDKSPGYLSDVENGRVAPPSEEVIVSIAQALNGDKDLLLGAARKVDPEISHYVLEERGAADFLRMAKRHQYTKEDWERLRQIANLAKLGRRGED</sequence>
<dbReference type="EMBL" id="DRTU01000080">
    <property type="protein sequence ID" value="HHI00204.1"/>
    <property type="molecule type" value="Genomic_DNA"/>
</dbReference>
<proteinExistence type="predicted"/>
<dbReference type="CDD" id="cd00093">
    <property type="entry name" value="HTH_XRE"/>
    <property type="match status" value="1"/>
</dbReference>
<dbReference type="Pfam" id="PF13560">
    <property type="entry name" value="HTH_31"/>
    <property type="match status" value="1"/>
</dbReference>
<evidence type="ECO:0000313" key="2">
    <source>
        <dbReference type="EMBL" id="HHI00204.1"/>
    </source>
</evidence>
<dbReference type="GO" id="GO:0003677">
    <property type="term" value="F:DNA binding"/>
    <property type="evidence" value="ECO:0007669"/>
    <property type="project" value="InterPro"/>
</dbReference>
<comment type="caution">
    <text evidence="2">The sequence shown here is derived from an EMBL/GenBank/DDBJ whole genome shotgun (WGS) entry which is preliminary data.</text>
</comment>
<feature type="domain" description="HTH cro/C1-type" evidence="1">
    <location>
        <begin position="9"/>
        <end position="64"/>
    </location>
</feature>
<dbReference type="Proteomes" id="UP000886217">
    <property type="component" value="Unassembled WGS sequence"/>
</dbReference>
<dbReference type="SUPFAM" id="SSF47413">
    <property type="entry name" value="lambda repressor-like DNA-binding domains"/>
    <property type="match status" value="1"/>
</dbReference>
<dbReference type="SMART" id="SM00530">
    <property type="entry name" value="HTH_XRE"/>
    <property type="match status" value="1"/>
</dbReference>
<accession>A0A7C5NUK7</accession>
<dbReference type="InterPro" id="IPR010982">
    <property type="entry name" value="Lambda_DNA-bd_dom_sf"/>
</dbReference>
<reference evidence="2" key="1">
    <citation type="journal article" date="2020" name="mSystems">
        <title>Genome- and Community-Level Interaction Insights into Carbon Utilization and Element Cycling Functions of Hydrothermarchaeota in Hydrothermal Sediment.</title>
        <authorList>
            <person name="Zhou Z."/>
            <person name="Liu Y."/>
            <person name="Xu W."/>
            <person name="Pan J."/>
            <person name="Luo Z.H."/>
            <person name="Li M."/>
        </authorList>
    </citation>
    <scope>NUCLEOTIDE SEQUENCE [LARGE SCALE GENOMIC DNA]</scope>
    <source>
        <strain evidence="2">HyVt-93</strain>
    </source>
</reference>
<evidence type="ECO:0000259" key="1">
    <source>
        <dbReference type="PROSITE" id="PS50943"/>
    </source>
</evidence>
<dbReference type="Gene3D" id="1.10.260.40">
    <property type="entry name" value="lambda repressor-like DNA-binding domains"/>
    <property type="match status" value="1"/>
</dbReference>
<dbReference type="PROSITE" id="PS50943">
    <property type="entry name" value="HTH_CROC1"/>
    <property type="match status" value="1"/>
</dbReference>
<gene>
    <name evidence="2" type="ORF">ENL40_01800</name>
</gene>
<protein>
    <submittedName>
        <fullName evidence="2">XRE family transcriptional regulator</fullName>
    </submittedName>
</protein>
<name>A0A7C5NUK7_THELI</name>
<organism evidence="2">
    <name type="scientific">Thermococcus litoralis</name>
    <dbReference type="NCBI Taxonomy" id="2265"/>
    <lineage>
        <taxon>Archaea</taxon>
        <taxon>Methanobacteriati</taxon>
        <taxon>Methanobacteriota</taxon>
        <taxon>Thermococci</taxon>
        <taxon>Thermococcales</taxon>
        <taxon>Thermococcaceae</taxon>
        <taxon>Thermococcus</taxon>
    </lineage>
</organism>